<reference evidence="1" key="1">
    <citation type="submission" date="2006-05" db="EMBL/GenBank/DDBJ databases">
        <title>Annotation of the draft genome assembly of Desulfuromonas acetoxidans DSM 684.</title>
        <authorList>
            <consortium name="US DOE Joint Genome Institute (JGI-ORNL)"/>
            <person name="Larimer F."/>
            <person name="Land M."/>
            <person name="Hauser L."/>
        </authorList>
    </citation>
    <scope>NUCLEOTIDE SEQUENCE [LARGE SCALE GENOMIC DNA]</scope>
    <source>
        <strain evidence="1">DSM 684</strain>
    </source>
</reference>
<reference evidence="1" key="2">
    <citation type="submission" date="2006-05" db="EMBL/GenBank/DDBJ databases">
        <title>Sequencing of the draft genome and assembly of Desulfuromonas acetoxidans DSM 684.</title>
        <authorList>
            <consortium name="US DOE Joint Genome Institute (JGI-PGF)"/>
            <person name="Copeland A."/>
            <person name="Lucas S."/>
            <person name="Lapidus A."/>
            <person name="Barry K."/>
            <person name="Detter J.C."/>
            <person name="Glavina del Rio T."/>
            <person name="Hammon N."/>
            <person name="Israni S."/>
            <person name="Dalin E."/>
            <person name="Tice H."/>
            <person name="Bruce D."/>
            <person name="Pitluck S."/>
            <person name="Richardson P."/>
        </authorList>
    </citation>
    <scope>NUCLEOTIDE SEQUENCE [LARGE SCALE GENOMIC DNA]</scope>
    <source>
        <strain evidence="1">DSM 684</strain>
    </source>
</reference>
<organism evidence="1 2">
    <name type="scientific">Desulfuromonas acetoxidans (strain DSM 684 / 11070)</name>
    <dbReference type="NCBI Taxonomy" id="281689"/>
    <lineage>
        <taxon>Bacteria</taxon>
        <taxon>Pseudomonadati</taxon>
        <taxon>Thermodesulfobacteriota</taxon>
        <taxon>Desulfuromonadia</taxon>
        <taxon>Desulfuromonadales</taxon>
        <taxon>Desulfuromonadaceae</taxon>
        <taxon>Desulfuromonas</taxon>
    </lineage>
</organism>
<dbReference type="Proteomes" id="UP000005695">
    <property type="component" value="Unassembled WGS sequence"/>
</dbReference>
<dbReference type="SUPFAM" id="SSF52540">
    <property type="entry name" value="P-loop containing nucleoside triphosphate hydrolases"/>
    <property type="match status" value="1"/>
</dbReference>
<evidence type="ECO:0000313" key="2">
    <source>
        <dbReference type="Proteomes" id="UP000005695"/>
    </source>
</evidence>
<proteinExistence type="predicted"/>
<protein>
    <submittedName>
        <fullName evidence="1">Twitching motility protein PilT</fullName>
    </submittedName>
</protein>
<accession>Q1K2W0</accession>
<sequence>MATIHDFLKVMVDSGASDLHVTTGAPPQIRIDGGIKPLNHPVLMPADTKKLCYSILTDAQKRKLEEENELDLSFGVKGLARFRGNVYIQRGAVAGAFRRIPYICLFVQKSLYFLGLGT</sequence>
<dbReference type="EMBL" id="AAEW02000003">
    <property type="protein sequence ID" value="EAT16771.1"/>
    <property type="molecule type" value="Genomic_DNA"/>
</dbReference>
<dbReference type="Gene3D" id="3.30.450.90">
    <property type="match status" value="1"/>
</dbReference>
<name>Q1K2W0_DESA6</name>
<evidence type="ECO:0000313" key="1">
    <source>
        <dbReference type="EMBL" id="EAT16771.1"/>
    </source>
</evidence>
<dbReference type="AlphaFoldDB" id="Q1K2W0"/>
<gene>
    <name evidence="1" type="ORF">Dace_2023</name>
</gene>
<keyword evidence="2" id="KW-1185">Reference proteome</keyword>
<dbReference type="InterPro" id="IPR027417">
    <property type="entry name" value="P-loop_NTPase"/>
</dbReference>
<comment type="caution">
    <text evidence="1">The sequence shown here is derived from an EMBL/GenBank/DDBJ whole genome shotgun (WGS) entry which is preliminary data.</text>
</comment>